<organism evidence="2 3">
    <name type="scientific">Cardamine amara subsp. amara</name>
    <dbReference type="NCBI Taxonomy" id="228776"/>
    <lineage>
        <taxon>Eukaryota</taxon>
        <taxon>Viridiplantae</taxon>
        <taxon>Streptophyta</taxon>
        <taxon>Embryophyta</taxon>
        <taxon>Tracheophyta</taxon>
        <taxon>Spermatophyta</taxon>
        <taxon>Magnoliopsida</taxon>
        <taxon>eudicotyledons</taxon>
        <taxon>Gunneridae</taxon>
        <taxon>Pentapetalae</taxon>
        <taxon>rosids</taxon>
        <taxon>malvids</taxon>
        <taxon>Brassicales</taxon>
        <taxon>Brassicaceae</taxon>
        <taxon>Cardamineae</taxon>
        <taxon>Cardamine</taxon>
    </lineage>
</organism>
<proteinExistence type="predicted"/>
<reference evidence="2 3" key="1">
    <citation type="submission" date="2024-04" db="EMBL/GenBank/DDBJ databases">
        <title>Genome assembly C_amara_ONT_v2.</title>
        <authorList>
            <person name="Yant L."/>
            <person name="Moore C."/>
            <person name="Slenker M."/>
        </authorList>
    </citation>
    <scope>NUCLEOTIDE SEQUENCE [LARGE SCALE GENOMIC DNA]</scope>
    <source>
        <tissue evidence="2">Leaf</tissue>
    </source>
</reference>
<gene>
    <name evidence="2" type="ORF">V5N11_003269</name>
</gene>
<evidence type="ECO:0000259" key="1">
    <source>
        <dbReference type="Pfam" id="PF08268"/>
    </source>
</evidence>
<protein>
    <submittedName>
        <fullName evidence="2">F-box protein</fullName>
    </submittedName>
</protein>
<dbReference type="PANTHER" id="PTHR35546">
    <property type="entry name" value="F-BOX PROTEIN INTERACTION DOMAIN PROTEIN-RELATED"/>
    <property type="match status" value="1"/>
</dbReference>
<dbReference type="InterPro" id="IPR055290">
    <property type="entry name" value="At3g26010-like"/>
</dbReference>
<comment type="caution">
    <text evidence="2">The sequence shown here is derived from an EMBL/GenBank/DDBJ whole genome shotgun (WGS) entry which is preliminary data.</text>
</comment>
<sequence>MNQDMLIEALSRCPASVVDKFRILNKECYKRTYNSSFIKLNLQRTNSVSGFFLEYAERIFTIISAFVEGLGNKTCGSEISLDFLPPGRVAIVACDASHGILLCVNDLPVKGRRPLYMICKPTTKQYLIIPKPKIRYSTVKFGLMVIGSNPFRYKILRLSNLPCREKRRYSFNSTYVCEVFDSDSFAWKRLNNVEIPEDDFLSPLHSIPTASYGVLHWLTFKNNVFRFCLKTETWLVLPVPECLARDRSIKLARYEGKLGIISLSSSEGKDYDEIWVLESYFGNSWVKMKEIKNIGIKPVWFSSNDTVTLADWDRILLYNLNNGKSQKLQIRNPRFCPWYSSDISYFPFRSDYERVEFDGRSNGCRHVTLQG</sequence>
<accession>A0ABD1BTM9</accession>
<dbReference type="NCBIfam" id="TIGR01640">
    <property type="entry name" value="F_box_assoc_1"/>
    <property type="match status" value="1"/>
</dbReference>
<name>A0ABD1BTM9_CARAN</name>
<dbReference type="Pfam" id="PF08268">
    <property type="entry name" value="FBA_3"/>
    <property type="match status" value="1"/>
</dbReference>
<dbReference type="Proteomes" id="UP001558713">
    <property type="component" value="Unassembled WGS sequence"/>
</dbReference>
<keyword evidence="3" id="KW-1185">Reference proteome</keyword>
<evidence type="ECO:0000313" key="3">
    <source>
        <dbReference type="Proteomes" id="UP001558713"/>
    </source>
</evidence>
<dbReference type="InterPro" id="IPR017451">
    <property type="entry name" value="F-box-assoc_interact_dom"/>
</dbReference>
<evidence type="ECO:0000313" key="2">
    <source>
        <dbReference type="EMBL" id="KAL1220560.1"/>
    </source>
</evidence>
<dbReference type="InterPro" id="IPR013187">
    <property type="entry name" value="F-box-assoc_dom_typ3"/>
</dbReference>
<dbReference type="EMBL" id="JBANAX010000150">
    <property type="protein sequence ID" value="KAL1220560.1"/>
    <property type="molecule type" value="Genomic_DNA"/>
</dbReference>
<feature type="domain" description="F-box associated beta-propeller type 3" evidence="1">
    <location>
        <begin position="93"/>
        <end position="289"/>
    </location>
</feature>
<dbReference type="AlphaFoldDB" id="A0ABD1BTM9"/>
<dbReference type="PANTHER" id="PTHR35546:SF16">
    <property type="entry name" value="F-BOX ASSOCIATED UBIQUITINATION EFFECTOR FAMILY PROTEIN-RELATED"/>
    <property type="match status" value="1"/>
</dbReference>